<feature type="chain" id="PRO_5001982717" evidence="1">
    <location>
        <begin position="27"/>
        <end position="416"/>
    </location>
</feature>
<dbReference type="EMBL" id="GBXI01011186">
    <property type="protein sequence ID" value="JAD03106.1"/>
    <property type="molecule type" value="Transcribed_RNA"/>
</dbReference>
<dbReference type="OrthoDB" id="8017601at2759"/>
<gene>
    <name evidence="2" type="primary">At3g18150</name>
    <name evidence="2" type="ORF">g.10361</name>
</gene>
<organism evidence="2">
    <name type="scientific">Zeugodacus cucurbitae</name>
    <name type="common">Melon fruit fly</name>
    <name type="synonym">Bactrocera cucurbitae</name>
    <dbReference type="NCBI Taxonomy" id="28588"/>
    <lineage>
        <taxon>Eukaryota</taxon>
        <taxon>Metazoa</taxon>
        <taxon>Ecdysozoa</taxon>
        <taxon>Arthropoda</taxon>
        <taxon>Hexapoda</taxon>
        <taxon>Insecta</taxon>
        <taxon>Pterygota</taxon>
        <taxon>Neoptera</taxon>
        <taxon>Endopterygota</taxon>
        <taxon>Diptera</taxon>
        <taxon>Brachycera</taxon>
        <taxon>Muscomorpha</taxon>
        <taxon>Tephritoidea</taxon>
        <taxon>Tephritidae</taxon>
        <taxon>Zeugodacus</taxon>
        <taxon>Zeugodacus</taxon>
    </lineage>
</organism>
<reference evidence="2" key="2">
    <citation type="journal article" date="2015" name="Gigascience">
        <title>Reconstructing a comprehensive transcriptome assembly of a white-pupal translocated strain of the pest fruit fly Bactrocera cucurbitae.</title>
        <authorList>
            <person name="Sim S.B."/>
            <person name="Calla B."/>
            <person name="Hall B."/>
            <person name="DeRego T."/>
            <person name="Geib S.M."/>
        </authorList>
    </citation>
    <scope>NUCLEOTIDE SEQUENCE</scope>
</reference>
<dbReference type="AlphaFoldDB" id="A0A0A1WWS9"/>
<protein>
    <submittedName>
        <fullName evidence="2">Putative F-box/LRR-repeat protein At3g18150</fullName>
    </submittedName>
</protein>
<reference evidence="2" key="1">
    <citation type="submission" date="2014-11" db="EMBL/GenBank/DDBJ databases">
        <authorList>
            <person name="Geib S."/>
        </authorList>
    </citation>
    <scope>NUCLEOTIDE SEQUENCE</scope>
</reference>
<proteinExistence type="predicted"/>
<accession>A0A0A1WWS9</accession>
<evidence type="ECO:0000256" key="1">
    <source>
        <dbReference type="SAM" id="SignalP"/>
    </source>
</evidence>
<keyword evidence="1" id="KW-0732">Signal</keyword>
<name>A0A0A1WWS9_ZEUCU</name>
<sequence>MKRHLDEMAFVGVTLLLLCIAAHAHAECTLQIQENLPVTMRSDGTHRVMYAQEEGAIKLNETDEVEVHCLTEIYIQTKLNGGPQNTNVDGSKQFKCYKGYRLYYRNTNSSIYKDTNVNTVYVRCKDPWALTLYESGTKLPKCKQYMNYAMGLAVPNVKDIISAGMCYDLDTLALKYVNYVAYRPKYSEVINLNSSALSQNQLIVDFKTKLGNLNTYFSFMSQAEFNQQLAVVKRAVPILETYDFDYVSLLQDTPLQNEFAEFAHIFNTMWWRNLRLGNWRFYLDALAARSKLISYRVYIGTSGKLRIPDTSSNNITAEGDHCSVEVGSLVVQPPVYIWSYLKSLNDDVNEEFVVIAYNSPYFYLKSSAIFCHDICDKIDWLRKSKFGHTRLMPTFGIAFCCRPEEVAQSFKQFPLD</sequence>
<feature type="signal peptide" evidence="1">
    <location>
        <begin position="1"/>
        <end position="26"/>
    </location>
</feature>
<dbReference type="GeneID" id="105213359"/>
<evidence type="ECO:0000313" key="2">
    <source>
        <dbReference type="EMBL" id="JAD03106.1"/>
    </source>
</evidence>
<dbReference type="CTD" id="105213359"/>